<dbReference type="AlphaFoldDB" id="A0A9P7BEC3"/>
<dbReference type="Pfam" id="PF04082">
    <property type="entry name" value="Fungal_trans"/>
    <property type="match status" value="1"/>
</dbReference>
<dbReference type="GO" id="GO:0008270">
    <property type="term" value="F:zinc ion binding"/>
    <property type="evidence" value="ECO:0007669"/>
    <property type="project" value="InterPro"/>
</dbReference>
<dbReference type="GO" id="GO:0043565">
    <property type="term" value="F:sequence-specific DNA binding"/>
    <property type="evidence" value="ECO:0007669"/>
    <property type="project" value="TreeGrafter"/>
</dbReference>
<evidence type="ECO:0000256" key="2">
    <source>
        <dbReference type="ARBA" id="ARBA00022723"/>
    </source>
</evidence>
<dbReference type="GO" id="GO:0016301">
    <property type="term" value="F:kinase activity"/>
    <property type="evidence" value="ECO:0007669"/>
    <property type="project" value="UniProtKB-KW"/>
</dbReference>
<evidence type="ECO:0000259" key="9">
    <source>
        <dbReference type="SMART" id="SM00906"/>
    </source>
</evidence>
<dbReference type="PANTHER" id="PTHR47782:SF12">
    <property type="entry name" value="ZN(II)2CYS6 TRANSCRIPTION FACTOR (EUROFUNG)"/>
    <property type="match status" value="1"/>
</dbReference>
<dbReference type="SMART" id="SM00906">
    <property type="entry name" value="Fungal_trans"/>
    <property type="match status" value="1"/>
</dbReference>
<dbReference type="InterPro" id="IPR052202">
    <property type="entry name" value="Yeast_MetPath_Reg"/>
</dbReference>
<feature type="domain" description="Xylanolytic transcriptional activator regulatory" evidence="9">
    <location>
        <begin position="227"/>
        <end position="301"/>
    </location>
</feature>
<dbReference type="GO" id="GO:0006351">
    <property type="term" value="P:DNA-templated transcription"/>
    <property type="evidence" value="ECO:0007669"/>
    <property type="project" value="InterPro"/>
</dbReference>
<reference evidence="10" key="1">
    <citation type="submission" date="2020-11" db="EMBL/GenBank/DDBJ databases">
        <title>Kefir isolates.</title>
        <authorList>
            <person name="Marcisauskas S."/>
            <person name="Kim Y."/>
            <person name="Blasche S."/>
        </authorList>
    </citation>
    <scope>NUCLEOTIDE SEQUENCE</scope>
    <source>
        <strain evidence="10">Olga-1</strain>
    </source>
</reference>
<dbReference type="OrthoDB" id="25921at2759"/>
<evidence type="ECO:0000256" key="6">
    <source>
        <dbReference type="ARBA" id="ARBA00023163"/>
    </source>
</evidence>
<evidence type="ECO:0000313" key="11">
    <source>
        <dbReference type="Proteomes" id="UP000697127"/>
    </source>
</evidence>
<keyword evidence="10" id="KW-0808">Transferase</keyword>
<dbReference type="CDD" id="cd12148">
    <property type="entry name" value="fungal_TF_MHR"/>
    <property type="match status" value="1"/>
</dbReference>
<keyword evidence="7" id="KW-0539">Nucleus</keyword>
<feature type="non-terminal residue" evidence="10">
    <location>
        <position position="646"/>
    </location>
</feature>
<dbReference type="GO" id="GO:0005634">
    <property type="term" value="C:nucleus"/>
    <property type="evidence" value="ECO:0007669"/>
    <property type="project" value="UniProtKB-SubCell"/>
</dbReference>
<keyword evidence="5" id="KW-0238">DNA-binding</keyword>
<keyword evidence="4" id="KW-0805">Transcription regulation</keyword>
<organism evidence="10 11">
    <name type="scientific">Pichia californica</name>
    <dbReference type="NCBI Taxonomy" id="460514"/>
    <lineage>
        <taxon>Eukaryota</taxon>
        <taxon>Fungi</taxon>
        <taxon>Dikarya</taxon>
        <taxon>Ascomycota</taxon>
        <taxon>Saccharomycotina</taxon>
        <taxon>Pichiomycetes</taxon>
        <taxon>Pichiales</taxon>
        <taxon>Pichiaceae</taxon>
        <taxon>Pichia</taxon>
    </lineage>
</organism>
<dbReference type="GO" id="GO:0045944">
    <property type="term" value="P:positive regulation of transcription by RNA polymerase II"/>
    <property type="evidence" value="ECO:0007669"/>
    <property type="project" value="TreeGrafter"/>
</dbReference>
<feature type="compositionally biased region" description="Low complexity" evidence="8">
    <location>
        <begin position="521"/>
        <end position="552"/>
    </location>
</feature>
<proteinExistence type="predicted"/>
<comment type="caution">
    <text evidence="10">The sequence shown here is derived from an EMBL/GenBank/DDBJ whole genome shotgun (WGS) entry which is preliminary data.</text>
</comment>
<dbReference type="Proteomes" id="UP000697127">
    <property type="component" value="Unassembled WGS sequence"/>
</dbReference>
<dbReference type="PANTHER" id="PTHR47782">
    <property type="entry name" value="ZN(II)2CYS6 TRANSCRIPTION FACTOR (EUROFUNG)-RELATED"/>
    <property type="match status" value="1"/>
</dbReference>
<evidence type="ECO:0000313" key="10">
    <source>
        <dbReference type="EMBL" id="KAG0686509.1"/>
    </source>
</evidence>
<dbReference type="GO" id="GO:0000981">
    <property type="term" value="F:DNA-binding transcription factor activity, RNA polymerase II-specific"/>
    <property type="evidence" value="ECO:0007669"/>
    <property type="project" value="TreeGrafter"/>
</dbReference>
<evidence type="ECO:0000256" key="3">
    <source>
        <dbReference type="ARBA" id="ARBA00022833"/>
    </source>
</evidence>
<keyword evidence="3" id="KW-0862">Zinc</keyword>
<keyword evidence="11" id="KW-1185">Reference proteome</keyword>
<evidence type="ECO:0000256" key="1">
    <source>
        <dbReference type="ARBA" id="ARBA00004123"/>
    </source>
</evidence>
<evidence type="ECO:0000256" key="5">
    <source>
        <dbReference type="ARBA" id="ARBA00023125"/>
    </source>
</evidence>
<accession>A0A9P7BEC3</accession>
<comment type="subcellular location">
    <subcellularLocation>
        <location evidence="1">Nucleus</location>
    </subcellularLocation>
</comment>
<feature type="region of interest" description="Disordered" evidence="8">
    <location>
        <begin position="521"/>
        <end position="557"/>
    </location>
</feature>
<sequence length="646" mass="74273">MKKIDELNEKIKAKNSTSQASIKLPILTSTSEELSNEVGSLTSASNNEGQGKYIGAATGSNFAKMFLNQMHIQKLDELDHLSNLDLSINDYSNVSFFSHSCATLPPYNIAKLAVNNYVNFIHIFYPILNIKDLLSSLNHIYTNPSGLDYHEKYIIFMVIAIGLEKGDLDSTLSTYYNQFKPIEFYNTAQRYLHRLLSNRTLETLQELLLLVVWMTSINIFKDDNGDLWYLGRYVMSLAIELNLHKIPSSNKYLSEYNKELRNRLFWSTYILERSNAVKFGRGLSIRKNDIQINYPKFMNDDIIDDSSFYSYNRINLVPCLISIDLYEIYTLLLETIYISRTKGSKPKISDEEIFQYKIKIQDLITKTLERIDKDVNNSLFCYHELKIKTLIASIILNRPSPSFLSPDLRSLLTCKDNCMQCLDSFKYLIHTNWRSSPSNLHDLVNISLTMIFCCWKTEVNSDLLKSFSSDIIIIMTDVIKFFPSFIKFKNLYIVVSSIIIRGFEKNQMSLGMDNTNLSENLLTKTNNNKNDNNDNGNNNNDNDNNNDNNSNTFIPNNIATTPQQAIDIFSDVPSPLQQMKANMMMHNMNLVDTNQIPARGKNKRSYNESGLRSPAISPLTTTQIQFQMAHYPMKYSEAQNLQQQIP</sequence>
<gene>
    <name evidence="10" type="primary">DBF2_2</name>
    <name evidence="10" type="ORF">C6P40_003916</name>
</gene>
<evidence type="ECO:0000256" key="4">
    <source>
        <dbReference type="ARBA" id="ARBA00023015"/>
    </source>
</evidence>
<dbReference type="EMBL" id="PUHW01000472">
    <property type="protein sequence ID" value="KAG0686509.1"/>
    <property type="molecule type" value="Genomic_DNA"/>
</dbReference>
<keyword evidence="6" id="KW-0804">Transcription</keyword>
<name>A0A9P7BEC3_9ASCO</name>
<keyword evidence="10" id="KW-0418">Kinase</keyword>
<evidence type="ECO:0000256" key="8">
    <source>
        <dbReference type="SAM" id="MobiDB-lite"/>
    </source>
</evidence>
<keyword evidence="2" id="KW-0479">Metal-binding</keyword>
<evidence type="ECO:0000256" key="7">
    <source>
        <dbReference type="ARBA" id="ARBA00023242"/>
    </source>
</evidence>
<protein>
    <submittedName>
        <fullName evidence="10">Serine/threonine-protein kinase dbf2</fullName>
    </submittedName>
</protein>
<dbReference type="InterPro" id="IPR007219">
    <property type="entry name" value="XnlR_reg_dom"/>
</dbReference>